<dbReference type="PROSITE" id="PS00109">
    <property type="entry name" value="PROTEIN_KINASE_TYR"/>
    <property type="match status" value="1"/>
</dbReference>
<dbReference type="PANTHER" id="PTHR24416:SF611">
    <property type="entry name" value="TYROSINE-PROTEIN KINASE TRANSMEMBRANE RECEPTOR ROR"/>
    <property type="match status" value="1"/>
</dbReference>
<dbReference type="WBParaSite" id="HPBE_0000066201-mRNA-1">
    <property type="protein sequence ID" value="HPBE_0000066201-mRNA-1"/>
    <property type="gene ID" value="HPBE_0000066201"/>
</dbReference>
<sequence>LKRSAGQITAKEKRRFVCEAAAGLSYLAESGCIHRDIAARNCMLTDDLVVKISCFSLCESTSEHRDDSRMQIAVKWQAPEVLTSGRYSLKSDVWSFGILMWEVYSDAAEPYAGMTPNAVRDVIVKDEYRMPIPKVSYLFSTVFRGSHTRLQGVAQAHPLKCI</sequence>
<dbReference type="InterPro" id="IPR050122">
    <property type="entry name" value="RTK"/>
</dbReference>
<dbReference type="InterPro" id="IPR001245">
    <property type="entry name" value="Ser-Thr/Tyr_kinase_cat_dom"/>
</dbReference>
<dbReference type="AlphaFoldDB" id="A0A183F3C0"/>
<dbReference type="GO" id="GO:0005886">
    <property type="term" value="C:plasma membrane"/>
    <property type="evidence" value="ECO:0007669"/>
    <property type="project" value="TreeGrafter"/>
</dbReference>
<dbReference type="Gene3D" id="1.10.510.10">
    <property type="entry name" value="Transferase(Phosphotransferase) domain 1"/>
    <property type="match status" value="1"/>
</dbReference>
<dbReference type="InterPro" id="IPR011009">
    <property type="entry name" value="Kinase-like_dom_sf"/>
</dbReference>
<dbReference type="SMART" id="SM00219">
    <property type="entry name" value="TyrKc"/>
    <property type="match status" value="1"/>
</dbReference>
<accession>A0A183F3C0</accession>
<dbReference type="GO" id="GO:0043235">
    <property type="term" value="C:receptor complex"/>
    <property type="evidence" value="ECO:0007669"/>
    <property type="project" value="TreeGrafter"/>
</dbReference>
<evidence type="ECO:0000313" key="2">
    <source>
        <dbReference type="Proteomes" id="UP000050761"/>
    </source>
</evidence>
<dbReference type="InterPro" id="IPR000719">
    <property type="entry name" value="Prot_kinase_dom"/>
</dbReference>
<proteinExistence type="predicted"/>
<dbReference type="GO" id="GO:0004714">
    <property type="term" value="F:transmembrane receptor protein tyrosine kinase activity"/>
    <property type="evidence" value="ECO:0007669"/>
    <property type="project" value="TreeGrafter"/>
</dbReference>
<keyword evidence="2" id="KW-1185">Reference proteome</keyword>
<dbReference type="PROSITE" id="PS50011">
    <property type="entry name" value="PROTEIN_KINASE_DOM"/>
    <property type="match status" value="1"/>
</dbReference>
<dbReference type="InterPro" id="IPR020635">
    <property type="entry name" value="Tyr_kinase_cat_dom"/>
</dbReference>
<dbReference type="InterPro" id="IPR008266">
    <property type="entry name" value="Tyr_kinase_AS"/>
</dbReference>
<dbReference type="GO" id="GO:0007169">
    <property type="term" value="P:cell surface receptor protein tyrosine kinase signaling pathway"/>
    <property type="evidence" value="ECO:0007669"/>
    <property type="project" value="TreeGrafter"/>
</dbReference>
<reference evidence="3" key="1">
    <citation type="submission" date="2019-09" db="UniProtKB">
        <authorList>
            <consortium name="WormBaseParasite"/>
        </authorList>
    </citation>
    <scope>IDENTIFICATION</scope>
</reference>
<dbReference type="PRINTS" id="PR00109">
    <property type="entry name" value="TYRKINASE"/>
</dbReference>
<dbReference type="Pfam" id="PF07714">
    <property type="entry name" value="PK_Tyr_Ser-Thr"/>
    <property type="match status" value="1"/>
</dbReference>
<dbReference type="SUPFAM" id="SSF56112">
    <property type="entry name" value="Protein kinase-like (PK-like)"/>
    <property type="match status" value="1"/>
</dbReference>
<feature type="domain" description="Protein kinase" evidence="1">
    <location>
        <begin position="1"/>
        <end position="162"/>
    </location>
</feature>
<protein>
    <submittedName>
        <fullName evidence="3">Protein kinase domain-containing protein</fullName>
    </submittedName>
</protein>
<dbReference type="GO" id="GO:0005524">
    <property type="term" value="F:ATP binding"/>
    <property type="evidence" value="ECO:0007669"/>
    <property type="project" value="InterPro"/>
</dbReference>
<evidence type="ECO:0000259" key="1">
    <source>
        <dbReference type="PROSITE" id="PS50011"/>
    </source>
</evidence>
<organism evidence="2 3">
    <name type="scientific">Heligmosomoides polygyrus</name>
    <name type="common">Parasitic roundworm</name>
    <dbReference type="NCBI Taxonomy" id="6339"/>
    <lineage>
        <taxon>Eukaryota</taxon>
        <taxon>Metazoa</taxon>
        <taxon>Ecdysozoa</taxon>
        <taxon>Nematoda</taxon>
        <taxon>Chromadorea</taxon>
        <taxon>Rhabditida</taxon>
        <taxon>Rhabditina</taxon>
        <taxon>Rhabditomorpha</taxon>
        <taxon>Strongyloidea</taxon>
        <taxon>Heligmosomidae</taxon>
        <taxon>Heligmosomoides</taxon>
    </lineage>
</organism>
<evidence type="ECO:0000313" key="3">
    <source>
        <dbReference type="WBParaSite" id="HPBE_0000066201-mRNA-1"/>
    </source>
</evidence>
<name>A0A183F3C0_HELPZ</name>
<dbReference type="PANTHER" id="PTHR24416">
    <property type="entry name" value="TYROSINE-PROTEIN KINASE RECEPTOR"/>
    <property type="match status" value="1"/>
</dbReference>
<dbReference type="Proteomes" id="UP000050761">
    <property type="component" value="Unassembled WGS sequence"/>
</dbReference>